<keyword evidence="2" id="KW-1185">Reference proteome</keyword>
<protein>
    <submittedName>
        <fullName evidence="1">Uncharacterized protein</fullName>
    </submittedName>
</protein>
<evidence type="ECO:0000313" key="2">
    <source>
        <dbReference type="Proteomes" id="UP000188354"/>
    </source>
</evidence>
<dbReference type="Gramene" id="OIV95520">
    <property type="protein sequence ID" value="OIV95520"/>
    <property type="gene ID" value="TanjilG_18736"/>
</dbReference>
<name>A0A1J7GZJ8_LUPAN</name>
<proteinExistence type="predicted"/>
<dbReference type="Proteomes" id="UP000188354">
    <property type="component" value="Chromosome LG16"/>
</dbReference>
<sequence>MGLSSPAWVEALSSWPGLPFLKWKHEEDDVMGSVFIGGDMGIERIGIVAMRDDLRSLSARLKNHGFSEDDNVVATRTVDGEDGGFNFGSNGIVGTRQQV</sequence>
<evidence type="ECO:0000313" key="1">
    <source>
        <dbReference type="EMBL" id="OIV95520.1"/>
    </source>
</evidence>
<dbReference type="EMBL" id="CM007376">
    <property type="protein sequence ID" value="OIV95520.1"/>
    <property type="molecule type" value="Genomic_DNA"/>
</dbReference>
<dbReference type="AlphaFoldDB" id="A0A1J7GZJ8"/>
<accession>A0A1J7GZJ8</accession>
<gene>
    <name evidence="1" type="ORF">TanjilG_18736</name>
</gene>
<reference evidence="1 2" key="1">
    <citation type="journal article" date="2017" name="Plant Biotechnol. J.">
        <title>A comprehensive draft genome sequence for lupin (Lupinus angustifolius), an emerging health food: insights into plant-microbe interactions and legume evolution.</title>
        <authorList>
            <person name="Hane J.K."/>
            <person name="Ming Y."/>
            <person name="Kamphuis L.G."/>
            <person name="Nelson M.N."/>
            <person name="Garg G."/>
            <person name="Atkins C.A."/>
            <person name="Bayer P.E."/>
            <person name="Bravo A."/>
            <person name="Bringans S."/>
            <person name="Cannon S."/>
            <person name="Edwards D."/>
            <person name="Foley R."/>
            <person name="Gao L.L."/>
            <person name="Harrison M.J."/>
            <person name="Huang W."/>
            <person name="Hurgobin B."/>
            <person name="Li S."/>
            <person name="Liu C.W."/>
            <person name="McGrath A."/>
            <person name="Morahan G."/>
            <person name="Murray J."/>
            <person name="Weller J."/>
            <person name="Jian J."/>
            <person name="Singh K.B."/>
        </authorList>
    </citation>
    <scope>NUCLEOTIDE SEQUENCE [LARGE SCALE GENOMIC DNA]</scope>
    <source>
        <strain evidence="2">cv. Tanjil</strain>
        <tissue evidence="1">Whole plant</tissue>
    </source>
</reference>
<organism evidence="1 2">
    <name type="scientific">Lupinus angustifolius</name>
    <name type="common">Narrow-leaved blue lupine</name>
    <dbReference type="NCBI Taxonomy" id="3871"/>
    <lineage>
        <taxon>Eukaryota</taxon>
        <taxon>Viridiplantae</taxon>
        <taxon>Streptophyta</taxon>
        <taxon>Embryophyta</taxon>
        <taxon>Tracheophyta</taxon>
        <taxon>Spermatophyta</taxon>
        <taxon>Magnoliopsida</taxon>
        <taxon>eudicotyledons</taxon>
        <taxon>Gunneridae</taxon>
        <taxon>Pentapetalae</taxon>
        <taxon>rosids</taxon>
        <taxon>fabids</taxon>
        <taxon>Fabales</taxon>
        <taxon>Fabaceae</taxon>
        <taxon>Papilionoideae</taxon>
        <taxon>50 kb inversion clade</taxon>
        <taxon>genistoids sensu lato</taxon>
        <taxon>core genistoids</taxon>
        <taxon>Genisteae</taxon>
        <taxon>Lupinus</taxon>
    </lineage>
</organism>